<evidence type="ECO:0000313" key="4">
    <source>
        <dbReference type="Proteomes" id="UP001234178"/>
    </source>
</evidence>
<dbReference type="EMBL" id="JAOYFB010000003">
    <property type="protein sequence ID" value="KAK4009522.1"/>
    <property type="molecule type" value="Genomic_DNA"/>
</dbReference>
<name>A0ABQ9Z9G1_9CRUS</name>
<comment type="caution">
    <text evidence="2">The sequence shown here is derived from an EMBL/GenBank/DDBJ whole genome shotgun (WGS) entry which is preliminary data.</text>
</comment>
<keyword evidence="1" id="KW-1133">Transmembrane helix</keyword>
<accession>A0ABQ9Z9G1</accession>
<dbReference type="Proteomes" id="UP001234178">
    <property type="component" value="Unassembled WGS sequence"/>
</dbReference>
<evidence type="ECO:0000256" key="1">
    <source>
        <dbReference type="SAM" id="Phobius"/>
    </source>
</evidence>
<protein>
    <submittedName>
        <fullName evidence="2">Uncharacterized protein</fullName>
    </submittedName>
</protein>
<evidence type="ECO:0000313" key="3">
    <source>
        <dbReference type="EMBL" id="KAK4009555.1"/>
    </source>
</evidence>
<feature type="transmembrane region" description="Helical" evidence="1">
    <location>
        <begin position="21"/>
        <end position="41"/>
    </location>
</feature>
<organism evidence="2 4">
    <name type="scientific">Daphnia magna</name>
    <dbReference type="NCBI Taxonomy" id="35525"/>
    <lineage>
        <taxon>Eukaryota</taxon>
        <taxon>Metazoa</taxon>
        <taxon>Ecdysozoa</taxon>
        <taxon>Arthropoda</taxon>
        <taxon>Crustacea</taxon>
        <taxon>Branchiopoda</taxon>
        <taxon>Diplostraca</taxon>
        <taxon>Cladocera</taxon>
        <taxon>Anomopoda</taxon>
        <taxon>Daphniidae</taxon>
        <taxon>Daphnia</taxon>
    </lineage>
</organism>
<gene>
    <name evidence="2" type="ORF">OUZ56_018649</name>
    <name evidence="3" type="ORF">OUZ56_018689</name>
</gene>
<keyword evidence="4" id="KW-1185">Reference proteome</keyword>
<evidence type="ECO:0000313" key="2">
    <source>
        <dbReference type="EMBL" id="KAK4009522.1"/>
    </source>
</evidence>
<keyword evidence="1" id="KW-0472">Membrane</keyword>
<feature type="transmembrane region" description="Helical" evidence="1">
    <location>
        <begin position="53"/>
        <end position="70"/>
    </location>
</feature>
<keyword evidence="1" id="KW-0812">Transmembrane</keyword>
<reference evidence="2 4" key="1">
    <citation type="journal article" date="2023" name="Nucleic Acids Res.">
        <title>The hologenome of Daphnia magna reveals possible DNA methylation and microbiome-mediated evolution of the host genome.</title>
        <authorList>
            <person name="Chaturvedi A."/>
            <person name="Li X."/>
            <person name="Dhandapani V."/>
            <person name="Marshall H."/>
            <person name="Kissane S."/>
            <person name="Cuenca-Cambronero M."/>
            <person name="Asole G."/>
            <person name="Calvet F."/>
            <person name="Ruiz-Romero M."/>
            <person name="Marangio P."/>
            <person name="Guigo R."/>
            <person name="Rago D."/>
            <person name="Mirbahai L."/>
            <person name="Eastwood N."/>
            <person name="Colbourne J.K."/>
            <person name="Zhou J."/>
            <person name="Mallon E."/>
            <person name="Orsini L."/>
        </authorList>
    </citation>
    <scope>NUCLEOTIDE SEQUENCE [LARGE SCALE GENOMIC DNA]</scope>
    <source>
        <strain evidence="2">LRV0_1</strain>
    </source>
</reference>
<dbReference type="EMBL" id="JAOYFB010000003">
    <property type="protein sequence ID" value="KAK4009555.1"/>
    <property type="molecule type" value="Genomic_DNA"/>
</dbReference>
<sequence>MAHCSNFNDWSISKVAANMGSPSVSVMQMLLFCIRIVWSMMYSNSDLDGRGSYFASWLWAIIELLLSGSIRQVRQRDSNHFVSYWYDVLIGFVKKRYFDLSAGVVETAEVAVKLSPVGPTCMLLSPHFLSLTIRQHSRWVINIVSYEYTVSKDPIKNDLVIFFVLVHCLHVHPFQVAAVVRRFEVQYSSNFHIVTITDGCVDRSLRRLCAGSRN</sequence>
<proteinExistence type="predicted"/>